<feature type="domain" description="Helicase C-terminal" evidence="10">
    <location>
        <begin position="260"/>
        <end position="423"/>
    </location>
</feature>
<proteinExistence type="inferred from homology"/>
<evidence type="ECO:0000256" key="1">
    <source>
        <dbReference type="ARBA" id="ARBA00005446"/>
    </source>
</evidence>
<evidence type="ECO:0000256" key="2">
    <source>
        <dbReference type="ARBA" id="ARBA00022741"/>
    </source>
</evidence>
<reference evidence="11" key="1">
    <citation type="submission" date="2020-05" db="EMBL/GenBank/DDBJ databases">
        <title>Mycena genomes resolve the evolution of fungal bioluminescence.</title>
        <authorList>
            <person name="Tsai I.J."/>
        </authorList>
    </citation>
    <scope>NUCLEOTIDE SEQUENCE</scope>
    <source>
        <strain evidence="11">CCC161011</strain>
    </source>
</reference>
<evidence type="ECO:0000256" key="8">
    <source>
        <dbReference type="SAM" id="MobiDB-lite"/>
    </source>
</evidence>
<name>A0A8H6Z3T1_9AGAR</name>
<dbReference type="InterPro" id="IPR001650">
    <property type="entry name" value="Helicase_C-like"/>
</dbReference>
<feature type="compositionally biased region" description="Basic and acidic residues" evidence="8">
    <location>
        <begin position="574"/>
        <end position="587"/>
    </location>
</feature>
<evidence type="ECO:0000259" key="9">
    <source>
        <dbReference type="PROSITE" id="PS51192"/>
    </source>
</evidence>
<feature type="compositionally biased region" description="Basic residues" evidence="8">
    <location>
        <begin position="1"/>
        <end position="10"/>
    </location>
</feature>
<dbReference type="GO" id="GO:0005737">
    <property type="term" value="C:cytoplasm"/>
    <property type="evidence" value="ECO:0007669"/>
    <property type="project" value="TreeGrafter"/>
</dbReference>
<dbReference type="SUPFAM" id="SSF52540">
    <property type="entry name" value="P-loop containing nucleoside triphosphate hydrolases"/>
    <property type="match status" value="1"/>
</dbReference>
<feature type="compositionally biased region" description="Basic residues" evidence="8">
    <location>
        <begin position="560"/>
        <end position="570"/>
    </location>
</feature>
<keyword evidence="5" id="KW-0413">Isomerase</keyword>
<feature type="domain" description="Helicase ATP-binding" evidence="9">
    <location>
        <begin position="55"/>
        <end position="232"/>
    </location>
</feature>
<dbReference type="PANTHER" id="PTHR13710">
    <property type="entry name" value="DNA HELICASE RECQ FAMILY MEMBER"/>
    <property type="match status" value="1"/>
</dbReference>
<dbReference type="InterPro" id="IPR011545">
    <property type="entry name" value="DEAD/DEAH_box_helicase_dom"/>
</dbReference>
<keyword evidence="4" id="KW-0238">DNA-binding</keyword>
<dbReference type="GO" id="GO:0043138">
    <property type="term" value="F:3'-5' DNA helicase activity"/>
    <property type="evidence" value="ECO:0007669"/>
    <property type="project" value="UniProtKB-EC"/>
</dbReference>
<dbReference type="GO" id="GO:0016787">
    <property type="term" value="F:hydrolase activity"/>
    <property type="evidence" value="ECO:0007669"/>
    <property type="project" value="UniProtKB-KW"/>
</dbReference>
<dbReference type="SMART" id="SM00487">
    <property type="entry name" value="DEXDc"/>
    <property type="match status" value="1"/>
</dbReference>
<comment type="catalytic activity">
    <reaction evidence="6">
        <text>Couples ATP hydrolysis with the unwinding of duplex DNA by translocating in the 3'-5' direction.</text>
        <dbReference type="EC" id="5.6.2.4"/>
    </reaction>
</comment>
<dbReference type="EMBL" id="JACAZI010000001">
    <property type="protein sequence ID" value="KAF7371798.1"/>
    <property type="molecule type" value="Genomic_DNA"/>
</dbReference>
<sequence>MPHQRKKSRVPRPQAVPNTRKPVTKEELRGLEDEIKIKFDWVHEPQAHQMQGIIIAQLQTLRDALVHAGTGPGKTMIAAGPHAHRSSEGKVTLMISPLIALHDEQVETFRDEFKLKAIAVNSSNGGCKPEILQEIVKGEHQIVLISPEMALSRRFIREVLRSAEFGRRVLSIVVDEAHVVSHWGASFRKKYGTLGIIRAFLPRGTPILALSATLPARIRNDVMSKLQFGKDYANIDIGNDRPNVSLIVRAIQHPMNSYADLDFVVEGITHPSQIKKGFIYADNIATGVEIVDHVTELLPPELQKLGLIRPYNAALSKEYRREAMRQFKNGDIRILVCTDVAGMGCNIPDIDLVVQWKLPGSVSVFIQRAGPPQVPCCDICCPALFNQTRPGNLLTAPRQSAIKRGVVNKDVQGALDKWRNKILARDYPSSLYSSSMILRDESIALLSSVGPIDDLEQLKAVLAGQWLWMEEYGNALYRCLAGLQIPPMQPLPKKTRAPKHAHPAVEVPQSATVEESPATRRRLDVAAALPKPLPIAAQASSAASGSSGRGSNNPTETSRGRGRRRGRGRGKPQTPEEIKAEFARELPENPALSMLFTCGRV</sequence>
<dbReference type="GO" id="GO:0005694">
    <property type="term" value="C:chromosome"/>
    <property type="evidence" value="ECO:0007669"/>
    <property type="project" value="TreeGrafter"/>
</dbReference>
<dbReference type="EC" id="5.6.2.4" evidence="7"/>
<evidence type="ECO:0000313" key="12">
    <source>
        <dbReference type="Proteomes" id="UP000620124"/>
    </source>
</evidence>
<comment type="caution">
    <text evidence="11">The sequence shown here is derived from an EMBL/GenBank/DDBJ whole genome shotgun (WGS) entry which is preliminary data.</text>
</comment>
<evidence type="ECO:0000256" key="6">
    <source>
        <dbReference type="ARBA" id="ARBA00034617"/>
    </source>
</evidence>
<dbReference type="GO" id="GO:0005524">
    <property type="term" value="F:ATP binding"/>
    <property type="evidence" value="ECO:0007669"/>
    <property type="project" value="UniProtKB-KW"/>
</dbReference>
<evidence type="ECO:0000259" key="10">
    <source>
        <dbReference type="PROSITE" id="PS51194"/>
    </source>
</evidence>
<feature type="region of interest" description="Disordered" evidence="8">
    <location>
        <begin position="491"/>
        <end position="519"/>
    </location>
</feature>
<protein>
    <recommendedName>
        <fullName evidence="7">DNA 3'-5' helicase</fullName>
        <ecNumber evidence="7">5.6.2.4</ecNumber>
    </recommendedName>
</protein>
<dbReference type="SMART" id="SM00490">
    <property type="entry name" value="HELICc"/>
    <property type="match status" value="1"/>
</dbReference>
<dbReference type="InterPro" id="IPR027417">
    <property type="entry name" value="P-loop_NTPase"/>
</dbReference>
<dbReference type="OrthoDB" id="10261556at2759"/>
<dbReference type="GO" id="GO:0009378">
    <property type="term" value="F:four-way junction helicase activity"/>
    <property type="evidence" value="ECO:0007669"/>
    <property type="project" value="TreeGrafter"/>
</dbReference>
<dbReference type="PROSITE" id="PS51192">
    <property type="entry name" value="HELICASE_ATP_BIND_1"/>
    <property type="match status" value="1"/>
</dbReference>
<comment type="similarity">
    <text evidence="1">Belongs to the helicase family. RecQ subfamily.</text>
</comment>
<evidence type="ECO:0000313" key="11">
    <source>
        <dbReference type="EMBL" id="KAF7371798.1"/>
    </source>
</evidence>
<dbReference type="AlphaFoldDB" id="A0A8H6Z3T1"/>
<dbReference type="Pfam" id="PF00271">
    <property type="entry name" value="Helicase_C"/>
    <property type="match status" value="1"/>
</dbReference>
<dbReference type="GO" id="GO:0000724">
    <property type="term" value="P:double-strand break repair via homologous recombination"/>
    <property type="evidence" value="ECO:0007669"/>
    <property type="project" value="TreeGrafter"/>
</dbReference>
<organism evidence="11 12">
    <name type="scientific">Mycena venus</name>
    <dbReference type="NCBI Taxonomy" id="2733690"/>
    <lineage>
        <taxon>Eukaryota</taxon>
        <taxon>Fungi</taxon>
        <taxon>Dikarya</taxon>
        <taxon>Basidiomycota</taxon>
        <taxon>Agaricomycotina</taxon>
        <taxon>Agaricomycetes</taxon>
        <taxon>Agaricomycetidae</taxon>
        <taxon>Agaricales</taxon>
        <taxon>Marasmiineae</taxon>
        <taxon>Mycenaceae</taxon>
        <taxon>Mycena</taxon>
    </lineage>
</organism>
<keyword evidence="11" id="KW-0378">Hydrolase</keyword>
<feature type="region of interest" description="Disordered" evidence="8">
    <location>
        <begin position="537"/>
        <end position="589"/>
    </location>
</feature>
<keyword evidence="3" id="KW-0067">ATP-binding</keyword>
<evidence type="ECO:0000256" key="3">
    <source>
        <dbReference type="ARBA" id="ARBA00022840"/>
    </source>
</evidence>
<dbReference type="PROSITE" id="PS51194">
    <property type="entry name" value="HELICASE_CTER"/>
    <property type="match status" value="1"/>
</dbReference>
<accession>A0A8H6Z3T1</accession>
<dbReference type="GO" id="GO:0003677">
    <property type="term" value="F:DNA binding"/>
    <property type="evidence" value="ECO:0007669"/>
    <property type="project" value="UniProtKB-KW"/>
</dbReference>
<dbReference type="Pfam" id="PF00270">
    <property type="entry name" value="DEAD"/>
    <property type="match status" value="1"/>
</dbReference>
<evidence type="ECO:0000256" key="5">
    <source>
        <dbReference type="ARBA" id="ARBA00023235"/>
    </source>
</evidence>
<keyword evidence="2" id="KW-0547">Nucleotide-binding</keyword>
<dbReference type="Proteomes" id="UP000620124">
    <property type="component" value="Unassembled WGS sequence"/>
</dbReference>
<feature type="compositionally biased region" description="Low complexity" evidence="8">
    <location>
        <begin position="537"/>
        <end position="551"/>
    </location>
</feature>
<dbReference type="Gene3D" id="3.40.50.300">
    <property type="entry name" value="P-loop containing nucleotide triphosphate hydrolases"/>
    <property type="match status" value="2"/>
</dbReference>
<evidence type="ECO:0000256" key="7">
    <source>
        <dbReference type="ARBA" id="ARBA00034808"/>
    </source>
</evidence>
<dbReference type="PANTHER" id="PTHR13710:SF105">
    <property type="entry name" value="ATP-DEPENDENT DNA HELICASE Q1"/>
    <property type="match status" value="1"/>
</dbReference>
<evidence type="ECO:0000256" key="4">
    <source>
        <dbReference type="ARBA" id="ARBA00023125"/>
    </source>
</evidence>
<gene>
    <name evidence="11" type="ORF">MVEN_00036500</name>
</gene>
<feature type="compositionally biased region" description="Basic residues" evidence="8">
    <location>
        <begin position="493"/>
        <end position="502"/>
    </location>
</feature>
<feature type="region of interest" description="Disordered" evidence="8">
    <location>
        <begin position="1"/>
        <end position="25"/>
    </location>
</feature>
<keyword evidence="12" id="KW-1185">Reference proteome</keyword>
<dbReference type="InterPro" id="IPR014001">
    <property type="entry name" value="Helicase_ATP-bd"/>
</dbReference>